<proteinExistence type="predicted"/>
<accession>A0ACD5W6Z7</accession>
<name>A0ACD5W6Z7_AVESA</name>
<organism evidence="1 2">
    <name type="scientific">Avena sativa</name>
    <name type="common">Oat</name>
    <dbReference type="NCBI Taxonomy" id="4498"/>
    <lineage>
        <taxon>Eukaryota</taxon>
        <taxon>Viridiplantae</taxon>
        <taxon>Streptophyta</taxon>
        <taxon>Embryophyta</taxon>
        <taxon>Tracheophyta</taxon>
        <taxon>Spermatophyta</taxon>
        <taxon>Magnoliopsida</taxon>
        <taxon>Liliopsida</taxon>
        <taxon>Poales</taxon>
        <taxon>Poaceae</taxon>
        <taxon>BOP clade</taxon>
        <taxon>Pooideae</taxon>
        <taxon>Poodae</taxon>
        <taxon>Poeae</taxon>
        <taxon>Poeae Chloroplast Group 1 (Aveneae type)</taxon>
        <taxon>Aveninae</taxon>
        <taxon>Avena</taxon>
    </lineage>
</organism>
<protein>
    <submittedName>
        <fullName evidence="1">Uncharacterized protein</fullName>
    </submittedName>
</protein>
<dbReference type="Proteomes" id="UP001732700">
    <property type="component" value="Chromosome 4A"/>
</dbReference>
<sequence length="107" mass="11401">MVLAMNCFGAPGAEQKVSPASKQLGVGGAEAKEQRAVAKEEASTGHAASEAKRTGGDRVKLAGKEEGKKKSGAPILTHHFPFQSRPGLERAQFFDEDCGSRSQNWFL</sequence>
<evidence type="ECO:0000313" key="1">
    <source>
        <dbReference type="EnsemblPlants" id="AVESA.00010b.r2.4AG0592980.1.CDS"/>
    </source>
</evidence>
<dbReference type="EnsemblPlants" id="AVESA.00010b.r2.4AG0592980.1">
    <property type="protein sequence ID" value="AVESA.00010b.r2.4AG0592980.1.CDS"/>
    <property type="gene ID" value="AVESA.00010b.r2.4AG0592980"/>
</dbReference>
<reference evidence="1" key="2">
    <citation type="submission" date="2025-09" db="UniProtKB">
        <authorList>
            <consortium name="EnsemblPlants"/>
        </authorList>
    </citation>
    <scope>IDENTIFICATION</scope>
</reference>
<reference evidence="1" key="1">
    <citation type="submission" date="2021-05" db="EMBL/GenBank/DDBJ databases">
        <authorList>
            <person name="Scholz U."/>
            <person name="Mascher M."/>
            <person name="Fiebig A."/>
        </authorList>
    </citation>
    <scope>NUCLEOTIDE SEQUENCE [LARGE SCALE GENOMIC DNA]</scope>
</reference>
<evidence type="ECO:0000313" key="2">
    <source>
        <dbReference type="Proteomes" id="UP001732700"/>
    </source>
</evidence>
<keyword evidence="2" id="KW-1185">Reference proteome</keyword>